<dbReference type="PANTHER" id="PTHR14269">
    <property type="entry name" value="CDP-DIACYLGLYCEROL--GLYCEROL-3-PHOSPHATE 3-PHOSPHATIDYLTRANSFERASE-RELATED"/>
    <property type="match status" value="1"/>
</dbReference>
<keyword evidence="7" id="KW-0444">Lipid biosynthesis</keyword>
<dbReference type="Pfam" id="PF01066">
    <property type="entry name" value="CDP-OH_P_transf"/>
    <property type="match status" value="1"/>
</dbReference>
<dbReference type="InterPro" id="IPR000462">
    <property type="entry name" value="CDP-OH_P_trans"/>
</dbReference>
<proteinExistence type="inferred from homology"/>
<feature type="transmembrane region" description="Helical" evidence="18">
    <location>
        <begin position="97"/>
        <end position="116"/>
    </location>
</feature>
<dbReference type="GO" id="GO:0050793">
    <property type="term" value="P:regulation of developmental process"/>
    <property type="evidence" value="ECO:0007669"/>
    <property type="project" value="UniProtKB-ARBA"/>
</dbReference>
<evidence type="ECO:0000256" key="17">
    <source>
        <dbReference type="RuleBase" id="RU003750"/>
    </source>
</evidence>
<feature type="transmembrane region" description="Helical" evidence="18">
    <location>
        <begin position="161"/>
        <end position="184"/>
    </location>
</feature>
<dbReference type="InterPro" id="IPR050324">
    <property type="entry name" value="CDP-alcohol_PTase-I"/>
</dbReference>
<dbReference type="InterPro" id="IPR004570">
    <property type="entry name" value="Phosphatidylglycerol_P_synth"/>
</dbReference>
<keyword evidence="14" id="KW-1208">Phospholipid metabolism</keyword>
<dbReference type="PROSITE" id="PS00379">
    <property type="entry name" value="CDP_ALCOHOL_P_TRANSF"/>
    <property type="match status" value="1"/>
</dbReference>
<evidence type="ECO:0000256" key="18">
    <source>
        <dbReference type="SAM" id="Phobius"/>
    </source>
</evidence>
<dbReference type="GO" id="GO:0005737">
    <property type="term" value="C:cytoplasm"/>
    <property type="evidence" value="ECO:0007669"/>
    <property type="project" value="UniProtKB-ARBA"/>
</dbReference>
<evidence type="ECO:0000256" key="7">
    <source>
        <dbReference type="ARBA" id="ARBA00022516"/>
    </source>
</evidence>
<keyword evidence="9 18" id="KW-0812">Transmembrane</keyword>
<dbReference type="Gene3D" id="1.20.120.1760">
    <property type="match status" value="1"/>
</dbReference>
<evidence type="ECO:0000256" key="8">
    <source>
        <dbReference type="ARBA" id="ARBA00022679"/>
    </source>
</evidence>
<evidence type="ECO:0000256" key="3">
    <source>
        <dbReference type="ARBA" id="ARBA00005042"/>
    </source>
</evidence>
<comment type="cofactor">
    <cofactor evidence="1">
        <name>Mn(2+)</name>
        <dbReference type="ChEBI" id="CHEBI:29035"/>
    </cofactor>
</comment>
<evidence type="ECO:0000256" key="6">
    <source>
        <dbReference type="ARBA" id="ARBA00014944"/>
    </source>
</evidence>
<evidence type="ECO:0000256" key="5">
    <source>
        <dbReference type="ARBA" id="ARBA00013170"/>
    </source>
</evidence>
<evidence type="ECO:0000256" key="13">
    <source>
        <dbReference type="ARBA" id="ARBA00023209"/>
    </source>
</evidence>
<feature type="transmembrane region" description="Helical" evidence="18">
    <location>
        <begin position="12"/>
        <end position="34"/>
    </location>
</feature>
<sequence>MTGKGTRGLQFNIPNTLTLLRICLIPVLAIVFYTPFEHHLLVAAGVFGFAAITDWIDGYLARKLGQMTAFGAFLDPVADKLMVAVALVLLVERHGTPLFTLAACVIIGREIVISALREWMAELGARTSVAVSYVGKVKTAFQMVAITALLAIDPATNESWLLALCYVVLYVAAVLTLWSMFIYLKAAWVVMKERDNSF</sequence>
<dbReference type="EC" id="2.7.8.5" evidence="5 16"/>
<dbReference type="AlphaFoldDB" id="A0A4R5LST5"/>
<evidence type="ECO:0000256" key="11">
    <source>
        <dbReference type="ARBA" id="ARBA00023098"/>
    </source>
</evidence>
<accession>A0A4R5LST5</accession>
<keyword evidence="11" id="KW-0443">Lipid metabolism</keyword>
<evidence type="ECO:0000313" key="19">
    <source>
        <dbReference type="EMBL" id="TDG13989.1"/>
    </source>
</evidence>
<comment type="pathway">
    <text evidence="3">Phospholipid metabolism; phosphatidylglycerol biosynthesis; phosphatidylglycerol from CDP-diacylglycerol: step 1/2.</text>
</comment>
<comment type="subcellular location">
    <subcellularLocation>
        <location evidence="2">Membrane</location>
        <topology evidence="2">Multi-pass membrane protein</topology>
    </subcellularLocation>
</comment>
<name>A0A4R5LST5_9GAMM</name>
<keyword evidence="10 18" id="KW-1133">Transmembrane helix</keyword>
<feature type="transmembrane region" description="Helical" evidence="18">
    <location>
        <begin position="72"/>
        <end position="91"/>
    </location>
</feature>
<feature type="transmembrane region" description="Helical" evidence="18">
    <location>
        <begin position="40"/>
        <end position="60"/>
    </location>
</feature>
<dbReference type="GO" id="GO:0008444">
    <property type="term" value="F:CDP-diacylglycerol-glycerol-3-phosphate 3-phosphatidyltransferase activity"/>
    <property type="evidence" value="ECO:0007669"/>
    <property type="project" value="UniProtKB-UniRule"/>
</dbReference>
<dbReference type="GO" id="GO:0046474">
    <property type="term" value="P:glycerophospholipid biosynthetic process"/>
    <property type="evidence" value="ECO:0007669"/>
    <property type="project" value="TreeGrafter"/>
</dbReference>
<dbReference type="Proteomes" id="UP000295554">
    <property type="component" value="Unassembled WGS sequence"/>
</dbReference>
<dbReference type="GO" id="GO:0036094">
    <property type="term" value="F:small molecule binding"/>
    <property type="evidence" value="ECO:0007669"/>
    <property type="project" value="UniProtKB-ARBA"/>
</dbReference>
<evidence type="ECO:0000256" key="4">
    <source>
        <dbReference type="ARBA" id="ARBA00010441"/>
    </source>
</evidence>
<dbReference type="NCBIfam" id="TIGR00560">
    <property type="entry name" value="pgsA"/>
    <property type="match status" value="1"/>
</dbReference>
<feature type="transmembrane region" description="Helical" evidence="18">
    <location>
        <begin position="137"/>
        <end position="155"/>
    </location>
</feature>
<protein>
    <recommendedName>
        <fullName evidence="6 16">CDP-diacylglycerol--glycerol-3-phosphate 3-phosphatidyltransferase</fullName>
        <ecNumber evidence="5 16">2.7.8.5</ecNumber>
    </recommendedName>
</protein>
<dbReference type="OrthoDB" id="9796672at2"/>
<dbReference type="GO" id="GO:0005886">
    <property type="term" value="C:plasma membrane"/>
    <property type="evidence" value="ECO:0007669"/>
    <property type="project" value="TreeGrafter"/>
</dbReference>
<keyword evidence="20" id="KW-1185">Reference proteome</keyword>
<evidence type="ECO:0000256" key="15">
    <source>
        <dbReference type="ARBA" id="ARBA00048586"/>
    </source>
</evidence>
<dbReference type="PANTHER" id="PTHR14269:SF62">
    <property type="entry name" value="CDP-DIACYLGLYCEROL--GLYCEROL-3-PHOSPHATE 3-PHOSPHATIDYLTRANSFERASE 1, CHLOROPLASTIC"/>
    <property type="match status" value="1"/>
</dbReference>
<organism evidence="19 20">
    <name type="scientific">Seongchinamella unica</name>
    <dbReference type="NCBI Taxonomy" id="2547392"/>
    <lineage>
        <taxon>Bacteria</taxon>
        <taxon>Pseudomonadati</taxon>
        <taxon>Pseudomonadota</taxon>
        <taxon>Gammaproteobacteria</taxon>
        <taxon>Cellvibrionales</taxon>
        <taxon>Halieaceae</taxon>
        <taxon>Seongchinamella</taxon>
    </lineage>
</organism>
<dbReference type="PIRSF" id="PIRSF000847">
    <property type="entry name" value="Phos_ph_gly_syn"/>
    <property type="match status" value="1"/>
</dbReference>
<evidence type="ECO:0000256" key="16">
    <source>
        <dbReference type="NCBIfam" id="TIGR00560"/>
    </source>
</evidence>
<dbReference type="FunFam" id="1.20.120.1760:FF:000008">
    <property type="entry name" value="CDP-diacylglycerol--glycerol-3-phosphate 3-phosphatidyltransferase 2"/>
    <property type="match status" value="1"/>
</dbReference>
<keyword evidence="12 18" id="KW-0472">Membrane</keyword>
<dbReference type="InterPro" id="IPR043130">
    <property type="entry name" value="CDP-OH_PTrfase_TM_dom"/>
</dbReference>
<keyword evidence="13" id="KW-0594">Phospholipid biosynthesis</keyword>
<comment type="caution">
    <text evidence="19">The sequence shown here is derived from an EMBL/GenBank/DDBJ whole genome shotgun (WGS) entry which is preliminary data.</text>
</comment>
<evidence type="ECO:0000256" key="12">
    <source>
        <dbReference type="ARBA" id="ARBA00023136"/>
    </source>
</evidence>
<dbReference type="EMBL" id="SMSE01000002">
    <property type="protein sequence ID" value="TDG13989.1"/>
    <property type="molecule type" value="Genomic_DNA"/>
</dbReference>
<evidence type="ECO:0000256" key="10">
    <source>
        <dbReference type="ARBA" id="ARBA00022989"/>
    </source>
</evidence>
<comment type="catalytic activity">
    <reaction evidence="15">
        <text>a CDP-1,2-diacyl-sn-glycerol + sn-glycerol 3-phosphate = a 1,2-diacyl-sn-glycero-3-phospho-(1'-sn-glycero-3'-phosphate) + CMP + H(+)</text>
        <dbReference type="Rhea" id="RHEA:12593"/>
        <dbReference type="ChEBI" id="CHEBI:15378"/>
        <dbReference type="ChEBI" id="CHEBI:57597"/>
        <dbReference type="ChEBI" id="CHEBI:58332"/>
        <dbReference type="ChEBI" id="CHEBI:60110"/>
        <dbReference type="ChEBI" id="CHEBI:60377"/>
        <dbReference type="EC" id="2.7.8.5"/>
    </reaction>
</comment>
<evidence type="ECO:0000313" key="20">
    <source>
        <dbReference type="Proteomes" id="UP000295554"/>
    </source>
</evidence>
<gene>
    <name evidence="19" type="primary">pgsA</name>
    <name evidence="19" type="ORF">E2F43_10900</name>
</gene>
<evidence type="ECO:0000256" key="14">
    <source>
        <dbReference type="ARBA" id="ARBA00023264"/>
    </source>
</evidence>
<keyword evidence="8 17" id="KW-0808">Transferase</keyword>
<evidence type="ECO:0000256" key="9">
    <source>
        <dbReference type="ARBA" id="ARBA00022692"/>
    </source>
</evidence>
<dbReference type="InterPro" id="IPR048254">
    <property type="entry name" value="CDP_ALCOHOL_P_TRANSF_CS"/>
</dbReference>
<evidence type="ECO:0000256" key="2">
    <source>
        <dbReference type="ARBA" id="ARBA00004141"/>
    </source>
</evidence>
<comment type="similarity">
    <text evidence="4 17">Belongs to the CDP-alcohol phosphatidyltransferase class-I family.</text>
</comment>
<evidence type="ECO:0000256" key="1">
    <source>
        <dbReference type="ARBA" id="ARBA00001936"/>
    </source>
</evidence>
<reference evidence="19 20" key="1">
    <citation type="submission" date="2019-03" db="EMBL/GenBank/DDBJ databases">
        <title>Seongchinamella monodicae gen. nov., sp. nov., a novel member of the Gammaproteobacteria isolated from a tidal mudflat of beach.</title>
        <authorList>
            <person name="Yang H.G."/>
            <person name="Kang J.W."/>
            <person name="Lee S.D."/>
        </authorList>
    </citation>
    <scope>NUCLEOTIDE SEQUENCE [LARGE SCALE GENOMIC DNA]</scope>
    <source>
        <strain evidence="19 20">GH4-78</strain>
    </source>
</reference>